<sequence length="74" mass="7897">MNTSANKGNNYPGGGEKRMETINLESSARQSQEKLQRVEVVHQPHSNTSGGILSNAAASVVSTLESAKDVISRK</sequence>
<dbReference type="EMBL" id="WHWC01000004">
    <property type="protein sequence ID" value="KAG8384337.1"/>
    <property type="molecule type" value="Genomic_DNA"/>
</dbReference>
<gene>
    <name evidence="2" type="ORF">BUALT_Bualt04G0107700</name>
</gene>
<dbReference type="AlphaFoldDB" id="A0AAV6XW13"/>
<comment type="caution">
    <text evidence="2">The sequence shown here is derived from an EMBL/GenBank/DDBJ whole genome shotgun (WGS) entry which is preliminary data.</text>
</comment>
<reference evidence="2" key="1">
    <citation type="submission" date="2019-10" db="EMBL/GenBank/DDBJ databases">
        <authorList>
            <person name="Zhang R."/>
            <person name="Pan Y."/>
            <person name="Wang J."/>
            <person name="Ma R."/>
            <person name="Yu S."/>
        </authorList>
    </citation>
    <scope>NUCLEOTIDE SEQUENCE</scope>
    <source>
        <strain evidence="2">LA-IB0</strain>
        <tissue evidence="2">Leaf</tissue>
    </source>
</reference>
<feature type="region of interest" description="Disordered" evidence="1">
    <location>
        <begin position="1"/>
        <end position="34"/>
    </location>
</feature>
<protein>
    <submittedName>
        <fullName evidence="2">Uncharacterized protein</fullName>
    </submittedName>
</protein>
<keyword evidence="3" id="KW-1185">Reference proteome</keyword>
<proteinExistence type="predicted"/>
<name>A0AAV6XW13_9LAMI</name>
<dbReference type="Proteomes" id="UP000826271">
    <property type="component" value="Unassembled WGS sequence"/>
</dbReference>
<organism evidence="2 3">
    <name type="scientific">Buddleja alternifolia</name>
    <dbReference type="NCBI Taxonomy" id="168488"/>
    <lineage>
        <taxon>Eukaryota</taxon>
        <taxon>Viridiplantae</taxon>
        <taxon>Streptophyta</taxon>
        <taxon>Embryophyta</taxon>
        <taxon>Tracheophyta</taxon>
        <taxon>Spermatophyta</taxon>
        <taxon>Magnoliopsida</taxon>
        <taxon>eudicotyledons</taxon>
        <taxon>Gunneridae</taxon>
        <taxon>Pentapetalae</taxon>
        <taxon>asterids</taxon>
        <taxon>lamiids</taxon>
        <taxon>Lamiales</taxon>
        <taxon>Scrophulariaceae</taxon>
        <taxon>Buddlejeae</taxon>
        <taxon>Buddleja</taxon>
    </lineage>
</organism>
<evidence type="ECO:0000313" key="3">
    <source>
        <dbReference type="Proteomes" id="UP000826271"/>
    </source>
</evidence>
<evidence type="ECO:0000256" key="1">
    <source>
        <dbReference type="SAM" id="MobiDB-lite"/>
    </source>
</evidence>
<evidence type="ECO:0000313" key="2">
    <source>
        <dbReference type="EMBL" id="KAG8384337.1"/>
    </source>
</evidence>
<accession>A0AAV6XW13</accession>